<dbReference type="EMBL" id="JBBPBK010000002">
    <property type="protein sequence ID" value="KAK9289728.1"/>
    <property type="molecule type" value="Genomic_DNA"/>
</dbReference>
<feature type="region of interest" description="Disordered" evidence="1">
    <location>
        <begin position="289"/>
        <end position="331"/>
    </location>
</feature>
<evidence type="ECO:0000313" key="3">
    <source>
        <dbReference type="Proteomes" id="UP001415857"/>
    </source>
</evidence>
<organism evidence="2 3">
    <name type="scientific">Liquidambar formosana</name>
    <name type="common">Formosan gum</name>
    <dbReference type="NCBI Taxonomy" id="63359"/>
    <lineage>
        <taxon>Eukaryota</taxon>
        <taxon>Viridiplantae</taxon>
        <taxon>Streptophyta</taxon>
        <taxon>Embryophyta</taxon>
        <taxon>Tracheophyta</taxon>
        <taxon>Spermatophyta</taxon>
        <taxon>Magnoliopsida</taxon>
        <taxon>eudicotyledons</taxon>
        <taxon>Gunneridae</taxon>
        <taxon>Pentapetalae</taxon>
        <taxon>Saxifragales</taxon>
        <taxon>Altingiaceae</taxon>
        <taxon>Liquidambar</taxon>
    </lineage>
</organism>
<feature type="compositionally biased region" description="Basic and acidic residues" evidence="1">
    <location>
        <begin position="294"/>
        <end position="306"/>
    </location>
</feature>
<feature type="compositionally biased region" description="Basic and acidic residues" evidence="1">
    <location>
        <begin position="371"/>
        <end position="388"/>
    </location>
</feature>
<comment type="caution">
    <text evidence="2">The sequence shown here is derived from an EMBL/GenBank/DDBJ whole genome shotgun (WGS) entry which is preliminary data.</text>
</comment>
<dbReference type="AlphaFoldDB" id="A0AAP0S2M7"/>
<evidence type="ECO:0000256" key="1">
    <source>
        <dbReference type="SAM" id="MobiDB-lite"/>
    </source>
</evidence>
<dbReference type="Proteomes" id="UP001415857">
    <property type="component" value="Unassembled WGS sequence"/>
</dbReference>
<dbReference type="PANTHER" id="PTHR33870">
    <property type="entry name" value="CARDIOMYOPATHY-ASSOCIATED PROTEIN"/>
    <property type="match status" value="1"/>
</dbReference>
<reference evidence="2 3" key="1">
    <citation type="journal article" date="2024" name="Plant J.">
        <title>Genome sequences and population genomics reveal climatic adaptation and genomic divergence between two closely related sweetgum species.</title>
        <authorList>
            <person name="Xu W.Q."/>
            <person name="Ren C.Q."/>
            <person name="Zhang X.Y."/>
            <person name="Comes H.P."/>
            <person name="Liu X.H."/>
            <person name="Li Y.G."/>
            <person name="Kettle C.J."/>
            <person name="Jalonen R."/>
            <person name="Gaisberger H."/>
            <person name="Ma Y.Z."/>
            <person name="Qiu Y.X."/>
        </authorList>
    </citation>
    <scope>NUCLEOTIDE SEQUENCE [LARGE SCALE GENOMIC DNA]</scope>
    <source>
        <strain evidence="2">Hangzhou</strain>
    </source>
</reference>
<name>A0AAP0S2M7_LIQFO</name>
<protein>
    <submittedName>
        <fullName evidence="2">Uncharacterized protein</fullName>
    </submittedName>
</protein>
<proteinExistence type="predicted"/>
<gene>
    <name evidence="2" type="ORF">L1049_007887</name>
</gene>
<keyword evidence="3" id="KW-1185">Reference proteome</keyword>
<evidence type="ECO:0000313" key="2">
    <source>
        <dbReference type="EMBL" id="KAK9289728.1"/>
    </source>
</evidence>
<feature type="compositionally biased region" description="Polar residues" evidence="1">
    <location>
        <begin position="360"/>
        <end position="370"/>
    </location>
</feature>
<dbReference type="PANTHER" id="PTHR33870:SF4">
    <property type="entry name" value="CARDIOMYOPATHY-ASSOCIATED PROTEIN"/>
    <property type="match status" value="1"/>
</dbReference>
<sequence>MTEPSFKDHEEPLESSPIVAKSINEVSITNHVNVLEAHNLEDKVTPNLFPFALDLSSIPSEDPEDKLPTCKDLKGKIIEGTENVEQNRVVENFNFSVEAFESDTAEGVVNEEADEIKEIDEELLLELDAVGDFSIKEMGSNWSDIEKHLAADGENLLVPLSEEEIEKPVVVESLHACREFGSSCKDPNLAGTNIVLPVLEARSFEDIDLAFKQLHEGVNVEQLILPSSIDDRQVVAESEDQVKADLDLQIVEARSLEDIHMALMQVSENNSDKLPKPLDFKEKSVELGANEVGSSKEIESSSEESHIQGTSTCAAANPNHEVGETSEDPNLIKNVKNAKLEANEVGSSEEIESSSEESYVQGTSTCAAENSNHEVVETFKDPNLIEKAKSHKSSSGSSDSD</sequence>
<feature type="region of interest" description="Disordered" evidence="1">
    <location>
        <begin position="343"/>
        <end position="401"/>
    </location>
</feature>
<accession>A0AAP0S2M7</accession>